<dbReference type="OrthoDB" id="229305at2"/>
<evidence type="ECO:0000256" key="1">
    <source>
        <dbReference type="ARBA" id="ARBA00022737"/>
    </source>
</evidence>
<dbReference type="InterPro" id="IPR019734">
    <property type="entry name" value="TPR_rpt"/>
</dbReference>
<proteinExistence type="predicted"/>
<dbReference type="InterPro" id="IPR050498">
    <property type="entry name" value="Ycf3"/>
</dbReference>
<dbReference type="PROSITE" id="PS50005">
    <property type="entry name" value="TPR"/>
    <property type="match status" value="1"/>
</dbReference>
<keyword evidence="2 3" id="KW-0802">TPR repeat</keyword>
<evidence type="ECO:0000256" key="3">
    <source>
        <dbReference type="PROSITE-ProRule" id="PRU00339"/>
    </source>
</evidence>
<protein>
    <submittedName>
        <fullName evidence="5">Photosystem I assembly protein Ycf3</fullName>
    </submittedName>
</protein>
<evidence type="ECO:0000256" key="2">
    <source>
        <dbReference type="ARBA" id="ARBA00022803"/>
    </source>
</evidence>
<comment type="caution">
    <text evidence="5">The sequence shown here is derived from an EMBL/GenBank/DDBJ whole genome shotgun (WGS) entry which is preliminary data.</text>
</comment>
<organism evidence="5 6">
    <name type="scientific">Blastopirellula retiformator</name>
    <dbReference type="NCBI Taxonomy" id="2527970"/>
    <lineage>
        <taxon>Bacteria</taxon>
        <taxon>Pseudomonadati</taxon>
        <taxon>Planctomycetota</taxon>
        <taxon>Planctomycetia</taxon>
        <taxon>Pirellulales</taxon>
        <taxon>Pirellulaceae</taxon>
        <taxon>Blastopirellula</taxon>
    </lineage>
</organism>
<dbReference type="EMBL" id="SJPF01000006">
    <property type="protein sequence ID" value="TWT30019.1"/>
    <property type="molecule type" value="Genomic_DNA"/>
</dbReference>
<dbReference type="Proteomes" id="UP000318878">
    <property type="component" value="Unassembled WGS sequence"/>
</dbReference>
<gene>
    <name evidence="5" type="ORF">Enr8_46760</name>
</gene>
<evidence type="ECO:0000313" key="6">
    <source>
        <dbReference type="Proteomes" id="UP000318878"/>
    </source>
</evidence>
<dbReference type="PANTHER" id="PTHR44858:SF1">
    <property type="entry name" value="UDP-N-ACETYLGLUCOSAMINE--PEPTIDE N-ACETYLGLUCOSAMINYLTRANSFERASE SPINDLY-RELATED"/>
    <property type="match status" value="1"/>
</dbReference>
<feature type="repeat" description="TPR" evidence="3">
    <location>
        <begin position="54"/>
        <end position="87"/>
    </location>
</feature>
<feature type="chain" id="PRO_5022911720" evidence="4">
    <location>
        <begin position="28"/>
        <end position="230"/>
    </location>
</feature>
<keyword evidence="6" id="KW-1185">Reference proteome</keyword>
<dbReference type="SMART" id="SM00028">
    <property type="entry name" value="TPR"/>
    <property type="match status" value="3"/>
</dbReference>
<dbReference type="Pfam" id="PF13374">
    <property type="entry name" value="TPR_10"/>
    <property type="match status" value="1"/>
</dbReference>
<keyword evidence="1" id="KW-0677">Repeat</keyword>
<dbReference type="RefSeq" id="WP_146436248.1">
    <property type="nucleotide sequence ID" value="NZ_SJPF01000006.1"/>
</dbReference>
<reference evidence="5 6" key="1">
    <citation type="submission" date="2019-02" db="EMBL/GenBank/DDBJ databases">
        <title>Deep-cultivation of Planctomycetes and their phenomic and genomic characterization uncovers novel biology.</title>
        <authorList>
            <person name="Wiegand S."/>
            <person name="Jogler M."/>
            <person name="Boedeker C."/>
            <person name="Pinto D."/>
            <person name="Vollmers J."/>
            <person name="Rivas-Marin E."/>
            <person name="Kohn T."/>
            <person name="Peeters S.H."/>
            <person name="Heuer A."/>
            <person name="Rast P."/>
            <person name="Oberbeckmann S."/>
            <person name="Bunk B."/>
            <person name="Jeske O."/>
            <person name="Meyerdierks A."/>
            <person name="Storesund J.E."/>
            <person name="Kallscheuer N."/>
            <person name="Luecker S."/>
            <person name="Lage O.M."/>
            <person name="Pohl T."/>
            <person name="Merkel B.J."/>
            <person name="Hornburger P."/>
            <person name="Mueller R.-W."/>
            <person name="Bruemmer F."/>
            <person name="Labrenz M."/>
            <person name="Spormann A.M."/>
            <person name="Op Den Camp H."/>
            <person name="Overmann J."/>
            <person name="Amann R."/>
            <person name="Jetten M.S.M."/>
            <person name="Mascher T."/>
            <person name="Medema M.H."/>
            <person name="Devos D.P."/>
            <person name="Kaster A.-K."/>
            <person name="Ovreas L."/>
            <person name="Rohde M."/>
            <person name="Galperin M.Y."/>
            <person name="Jogler C."/>
        </authorList>
    </citation>
    <scope>NUCLEOTIDE SEQUENCE [LARGE SCALE GENOMIC DNA]</scope>
    <source>
        <strain evidence="5 6">Enr8</strain>
    </source>
</reference>
<dbReference type="SUPFAM" id="SSF48452">
    <property type="entry name" value="TPR-like"/>
    <property type="match status" value="1"/>
</dbReference>
<dbReference type="PANTHER" id="PTHR44858">
    <property type="entry name" value="TETRATRICOPEPTIDE REPEAT PROTEIN 6"/>
    <property type="match status" value="1"/>
</dbReference>
<accession>A0A5C5UVX8</accession>
<evidence type="ECO:0000313" key="5">
    <source>
        <dbReference type="EMBL" id="TWT30019.1"/>
    </source>
</evidence>
<keyword evidence="4" id="KW-0732">Signal</keyword>
<feature type="signal peptide" evidence="4">
    <location>
        <begin position="1"/>
        <end position="27"/>
    </location>
</feature>
<dbReference type="PROSITE" id="PS51257">
    <property type="entry name" value="PROKAR_LIPOPROTEIN"/>
    <property type="match status" value="1"/>
</dbReference>
<dbReference type="Pfam" id="PF13424">
    <property type="entry name" value="TPR_12"/>
    <property type="match status" value="1"/>
</dbReference>
<dbReference type="InterPro" id="IPR011990">
    <property type="entry name" value="TPR-like_helical_dom_sf"/>
</dbReference>
<evidence type="ECO:0000256" key="4">
    <source>
        <dbReference type="SAM" id="SignalP"/>
    </source>
</evidence>
<dbReference type="AlphaFoldDB" id="A0A5C5UVX8"/>
<sequence length="230" mass="25322" precursor="true">MSAKLLSTFCLLSFALIGCGSPSGYDAAETAYINGEYEKAIELFTEVAKTSDNPAVYCNRGNCYSVLGNIDAALADYETAIDLMNKVTDDPNDPNLAYFYYNRGFACDMAGKYGQAIKDYERTIAVNATYPDVKNHLGWVLATCPEKKYRNPKRAVEVATLACEESQWQDGSVIDTLAAAHAAAGDFAQAVQRQEQAIALIEEDEGRPELTERLELYRNKKPFVDAPPVK</sequence>
<dbReference type="Gene3D" id="1.25.40.10">
    <property type="entry name" value="Tetratricopeptide repeat domain"/>
    <property type="match status" value="2"/>
</dbReference>
<name>A0A5C5UVX8_9BACT</name>